<feature type="compositionally biased region" description="Basic and acidic residues" evidence="1">
    <location>
        <begin position="346"/>
        <end position="360"/>
    </location>
</feature>
<dbReference type="AlphaFoldDB" id="A0A2R4C8D0"/>
<accession>A0A2R4C8D0</accession>
<keyword evidence="2" id="KW-0472">Membrane</keyword>
<evidence type="ECO:0000256" key="2">
    <source>
        <dbReference type="SAM" id="Phobius"/>
    </source>
</evidence>
<feature type="region of interest" description="Disordered" evidence="1">
    <location>
        <begin position="306"/>
        <end position="403"/>
    </location>
</feature>
<feature type="transmembrane region" description="Helical" evidence="2">
    <location>
        <begin position="408"/>
        <end position="430"/>
    </location>
</feature>
<evidence type="ECO:0000256" key="1">
    <source>
        <dbReference type="SAM" id="MobiDB-lite"/>
    </source>
</evidence>
<feature type="domain" description="FimV N-terminal" evidence="3">
    <location>
        <begin position="2"/>
        <end position="97"/>
    </location>
</feature>
<protein>
    <recommendedName>
        <fullName evidence="3">FimV N-terminal domain-containing protein</fullName>
    </recommendedName>
</protein>
<sequence>MRSHIGQPLVADVELVDLTPQDLADVQARLASRDVFQGANVALSPALAGLSISVVKREGRRTLHLTTSAPVQSEVLHLYFELSGGGRQSVRGVTLWLPQAPPAPPAPVPQPTRIVAAPAVSVPETAAVASAAEPKRAAGRSGGVSIQLAAAGVPGKQATRADAELLGAVERAFAARAGRPAAPAEEKHSAKPLDKAAAQVDKPAAVEKKADQPAQVKAESKGRKAAPKPAEKIVEKPAEKPAEKPPVAPAAKPAPGKMAQPPVQDPAMLKKLAELEAKLKRLQKMVNSAPAAAPAAAAVAVAAPAAPKAVEAAPPAAPKAIEAAPPAAPAQPVAETPGRTAAGKITDARSTAEAKPKSEAHAAAATVAEPIVAQPAHAEPKAKSAEPKPAPAPVEEPAKEKKMSRPKVLTMIAGGSMALLALLGVIVHFVRRRNAKNAKAQIKVWQSWRKKAIAEAAVAEEEGAEPASAEAAAEAKAA</sequence>
<dbReference type="KEGG" id="masz:C9I28_09100"/>
<dbReference type="InterPro" id="IPR057840">
    <property type="entry name" value="FimV_N"/>
</dbReference>
<feature type="compositionally biased region" description="Low complexity" evidence="1">
    <location>
        <begin position="465"/>
        <end position="478"/>
    </location>
</feature>
<organism evidence="4 5">
    <name type="scientific">Pseudoduganella armeniaca</name>
    <dbReference type="NCBI Taxonomy" id="2072590"/>
    <lineage>
        <taxon>Bacteria</taxon>
        <taxon>Pseudomonadati</taxon>
        <taxon>Pseudomonadota</taxon>
        <taxon>Betaproteobacteria</taxon>
        <taxon>Burkholderiales</taxon>
        <taxon>Oxalobacteraceae</taxon>
        <taxon>Telluria group</taxon>
        <taxon>Pseudoduganella</taxon>
    </lineage>
</organism>
<feature type="region of interest" description="Disordered" evidence="1">
    <location>
        <begin position="177"/>
        <end position="263"/>
    </location>
</feature>
<dbReference type="EMBL" id="CP028324">
    <property type="protein sequence ID" value="AVR95869.1"/>
    <property type="molecule type" value="Genomic_DNA"/>
</dbReference>
<feature type="compositionally biased region" description="Low complexity" evidence="1">
    <location>
        <begin position="306"/>
        <end position="334"/>
    </location>
</feature>
<evidence type="ECO:0000313" key="5">
    <source>
        <dbReference type="Proteomes" id="UP000240505"/>
    </source>
</evidence>
<dbReference type="Pfam" id="PF25800">
    <property type="entry name" value="FimV_N"/>
    <property type="match status" value="1"/>
</dbReference>
<gene>
    <name evidence="4" type="ORF">C9I28_09100</name>
</gene>
<feature type="compositionally biased region" description="Basic and acidic residues" evidence="1">
    <location>
        <begin position="229"/>
        <end position="243"/>
    </location>
</feature>
<evidence type="ECO:0000313" key="4">
    <source>
        <dbReference type="EMBL" id="AVR95869.1"/>
    </source>
</evidence>
<feature type="region of interest" description="Disordered" evidence="1">
    <location>
        <begin position="459"/>
        <end position="478"/>
    </location>
</feature>
<reference evidence="4 5" key="1">
    <citation type="submission" date="2018-03" db="EMBL/GenBank/DDBJ databases">
        <title>Massilia armeniaca sp. nov., isolated from desert soil.</title>
        <authorList>
            <person name="Huang H."/>
            <person name="Ren M."/>
        </authorList>
    </citation>
    <scope>NUCLEOTIDE SEQUENCE [LARGE SCALE GENOMIC DNA]</scope>
    <source>
        <strain evidence="4 5">ZMN-3</strain>
    </source>
</reference>
<feature type="compositionally biased region" description="Basic and acidic residues" evidence="1">
    <location>
        <begin position="184"/>
        <end position="194"/>
    </location>
</feature>
<evidence type="ECO:0000259" key="3">
    <source>
        <dbReference type="Pfam" id="PF25800"/>
    </source>
</evidence>
<keyword evidence="5" id="KW-1185">Reference proteome</keyword>
<keyword evidence="2" id="KW-1133">Transmembrane helix</keyword>
<proteinExistence type="predicted"/>
<feature type="compositionally biased region" description="Low complexity" evidence="1">
    <location>
        <begin position="361"/>
        <end position="377"/>
    </location>
</feature>
<name>A0A2R4C8D0_9BURK</name>
<keyword evidence="2" id="KW-0812">Transmembrane</keyword>
<dbReference type="Proteomes" id="UP000240505">
    <property type="component" value="Chromosome"/>
</dbReference>